<protein>
    <submittedName>
        <fullName evidence="1">Aspartyl protease family protein</fullName>
    </submittedName>
</protein>
<dbReference type="RefSeq" id="WP_144538528.1">
    <property type="nucleotide sequence ID" value="NZ_JACSQO010000003.1"/>
</dbReference>
<keyword evidence="1" id="KW-0645">Protease</keyword>
<reference evidence="1 2" key="1">
    <citation type="submission" date="2020-08" db="EMBL/GenBank/DDBJ databases">
        <title>A Genomic Blueprint of the Chicken Gut Microbiome.</title>
        <authorList>
            <person name="Gilroy R."/>
            <person name="Ravi A."/>
            <person name="Getino M."/>
            <person name="Pursley I."/>
            <person name="Horton D.L."/>
            <person name="Alikhan N.-F."/>
            <person name="Baker D."/>
            <person name="Gharbi K."/>
            <person name="Hall N."/>
            <person name="Watson M."/>
            <person name="Adriaenssens E.M."/>
            <person name="Foster-Nyarko E."/>
            <person name="Jarju S."/>
            <person name="Secka A."/>
            <person name="Antonio M."/>
            <person name="Oren A."/>
            <person name="Chaudhuri R."/>
            <person name="La Ragione R.M."/>
            <person name="Hildebrand F."/>
            <person name="Pallen M.J."/>
        </authorList>
    </citation>
    <scope>NUCLEOTIDE SEQUENCE [LARGE SCALE GENOMIC DNA]</scope>
    <source>
        <strain evidence="1 2">Sa2BUA9</strain>
    </source>
</reference>
<sequence>MKVIVELEKFDFAMVEINDEQKKFVSALKLITDGKESLGAERLKNLYCECQDPSLRSSCAKILFELYFTKSEWKQLETLGLLDDHSIDQSNRLIAKACSQYETTSFSFLKEQICVPMKLSSSGSPTIDIMINGNKKCFWLDTGAGMTVISSSLVKDCDINIQKIEELEVGNSTNQNFSTDLAIIDSIVIQSLTILNQPTLVLANELLMIQNPKTKEIMKIDGIIGWDIIQHIFLEIDYARKQVIIQKPVRKEGVENNLFFCGYPIIKVKGKNQVPLYFGLDTGANKTHFGQPLLSKVDDLKIEKRMILSGGVGSVKERELDSIASLIVYLNRNQSISLQNVREMLTDLATFFKLDGVFGSDIAKDGRLVIDYTNRKFELVFNN</sequence>
<dbReference type="GO" id="GO:0008233">
    <property type="term" value="F:peptidase activity"/>
    <property type="evidence" value="ECO:0007669"/>
    <property type="project" value="UniProtKB-KW"/>
</dbReference>
<evidence type="ECO:0000313" key="2">
    <source>
        <dbReference type="Proteomes" id="UP000640786"/>
    </source>
</evidence>
<accession>A0ABR8R8N8</accession>
<dbReference type="Gene3D" id="2.40.70.10">
    <property type="entry name" value="Acid Proteases"/>
    <property type="match status" value="2"/>
</dbReference>
<proteinExistence type="predicted"/>
<organism evidence="1 2">
    <name type="scientific">Psychrobacillus faecigallinarum</name>
    <dbReference type="NCBI Taxonomy" id="2762235"/>
    <lineage>
        <taxon>Bacteria</taxon>
        <taxon>Bacillati</taxon>
        <taxon>Bacillota</taxon>
        <taxon>Bacilli</taxon>
        <taxon>Bacillales</taxon>
        <taxon>Bacillaceae</taxon>
        <taxon>Psychrobacillus</taxon>
    </lineage>
</organism>
<dbReference type="SUPFAM" id="SSF50630">
    <property type="entry name" value="Acid proteases"/>
    <property type="match status" value="1"/>
</dbReference>
<evidence type="ECO:0000313" key="1">
    <source>
        <dbReference type="EMBL" id="MBD7944169.1"/>
    </source>
</evidence>
<dbReference type="GO" id="GO:0006508">
    <property type="term" value="P:proteolysis"/>
    <property type="evidence" value="ECO:0007669"/>
    <property type="project" value="UniProtKB-KW"/>
</dbReference>
<dbReference type="Proteomes" id="UP000640786">
    <property type="component" value="Unassembled WGS sequence"/>
</dbReference>
<comment type="caution">
    <text evidence="1">The sequence shown here is derived from an EMBL/GenBank/DDBJ whole genome shotgun (WGS) entry which is preliminary data.</text>
</comment>
<dbReference type="EMBL" id="JACSQO010000003">
    <property type="protein sequence ID" value="MBD7944169.1"/>
    <property type="molecule type" value="Genomic_DNA"/>
</dbReference>
<gene>
    <name evidence="1" type="ORF">H9650_08560</name>
</gene>
<dbReference type="Pfam" id="PF13650">
    <property type="entry name" value="Asp_protease_2"/>
    <property type="match status" value="1"/>
</dbReference>
<keyword evidence="1" id="KW-0378">Hydrolase</keyword>
<name>A0ABR8R8N8_9BACI</name>
<dbReference type="InterPro" id="IPR021109">
    <property type="entry name" value="Peptidase_aspartic_dom_sf"/>
</dbReference>
<keyword evidence="2" id="KW-1185">Reference proteome</keyword>